<dbReference type="Pfam" id="PF00685">
    <property type="entry name" value="Sulfotransfer_1"/>
    <property type="match status" value="1"/>
</dbReference>
<protein>
    <recommendedName>
        <fullName evidence="2">Sulfotransferase</fullName>
        <ecNumber evidence="2">2.8.2.-</ecNumber>
    </recommendedName>
</protein>
<dbReference type="InterPro" id="IPR051589">
    <property type="entry name" value="Sialate-O-sulfotransferase"/>
</dbReference>
<reference evidence="4 5" key="1">
    <citation type="submission" date="2023-05" db="EMBL/GenBank/DDBJ databases">
        <title>B98-5 Cell Line De Novo Hybrid Assembly: An Optical Mapping Approach.</title>
        <authorList>
            <person name="Kananen K."/>
            <person name="Auerbach J.A."/>
            <person name="Kautto E."/>
            <person name="Blachly J.S."/>
        </authorList>
    </citation>
    <scope>NUCLEOTIDE SEQUENCE [LARGE SCALE GENOMIC DNA]</scope>
    <source>
        <strain evidence="4">B95-8</strain>
        <tissue evidence="4">Cell line</tissue>
    </source>
</reference>
<dbReference type="PANTHER" id="PTHR45964">
    <property type="entry name" value="WSCD FAMILY MEMBER CG9164"/>
    <property type="match status" value="1"/>
</dbReference>
<dbReference type="InterPro" id="IPR027417">
    <property type="entry name" value="P-loop_NTPase"/>
</dbReference>
<dbReference type="Gene3D" id="3.40.50.300">
    <property type="entry name" value="P-loop containing nucleotide triphosphate hydrolases"/>
    <property type="match status" value="1"/>
</dbReference>
<dbReference type="EC" id="2.8.2.-" evidence="2"/>
<dbReference type="SUPFAM" id="SSF52540">
    <property type="entry name" value="P-loop containing nucleoside triphosphate hydrolases"/>
    <property type="match status" value="1"/>
</dbReference>
<accession>A0ABQ9VQD8</accession>
<comment type="similarity">
    <text evidence="2">Belongs to the sulfotransferase 1 family.</text>
</comment>
<comment type="caution">
    <text evidence="4">The sequence shown here is derived from an EMBL/GenBank/DDBJ whole genome shotgun (WGS) entry which is preliminary data.</text>
</comment>
<organism evidence="4 5">
    <name type="scientific">Saguinus oedipus</name>
    <name type="common">Cotton-top tamarin</name>
    <name type="synonym">Oedipomidas oedipus</name>
    <dbReference type="NCBI Taxonomy" id="9490"/>
    <lineage>
        <taxon>Eukaryota</taxon>
        <taxon>Metazoa</taxon>
        <taxon>Chordata</taxon>
        <taxon>Craniata</taxon>
        <taxon>Vertebrata</taxon>
        <taxon>Euteleostomi</taxon>
        <taxon>Mammalia</taxon>
        <taxon>Eutheria</taxon>
        <taxon>Euarchontoglires</taxon>
        <taxon>Primates</taxon>
        <taxon>Haplorrhini</taxon>
        <taxon>Platyrrhini</taxon>
        <taxon>Cebidae</taxon>
        <taxon>Callitrichinae</taxon>
        <taxon>Saguinus</taxon>
    </lineage>
</organism>
<comment type="similarity">
    <text evidence="1">Belongs to the WSCD family.</text>
</comment>
<evidence type="ECO:0000259" key="3">
    <source>
        <dbReference type="Pfam" id="PF00685"/>
    </source>
</evidence>
<keyword evidence="2" id="KW-0808">Transferase</keyword>
<dbReference type="Proteomes" id="UP001266305">
    <property type="component" value="Unassembled WGS sequence"/>
</dbReference>
<evidence type="ECO:0000313" key="5">
    <source>
        <dbReference type="Proteomes" id="UP001266305"/>
    </source>
</evidence>
<proteinExistence type="inferred from homology"/>
<evidence type="ECO:0000256" key="1">
    <source>
        <dbReference type="ARBA" id="ARBA00010236"/>
    </source>
</evidence>
<sequence>MSAHTSTQPSTSPGYRPNQAQAKDEFNLHDAMDSSLCGQDPEAQRLAEYCEVYQTPVQGEFCIPDCFPGAGNTWARHLIEHATGFYTGSYYFDGILYNKGFKGEKDHWRSRRTICVKTHESGRREIEMFDSAILLIRNPYQSLVAEFNRKCAGHLGYAADRNWKSKEWPEFVNSYASWWSSHVLDWLKYGKRLLVVHYEELRRSLVPTLREMVAFLNVSVSEERLLCVENNKEGSFRRRGRRSHDPEPFTPEMKDLINGYIRTVDQALRDHNWTGLPREYVPR</sequence>
<dbReference type="EMBL" id="JASSZA010000005">
    <property type="protein sequence ID" value="KAK2111605.1"/>
    <property type="molecule type" value="Genomic_DNA"/>
</dbReference>
<dbReference type="PANTHER" id="PTHR45964:SF8">
    <property type="entry name" value="SIALATE:O-SULFOTRANSFERASE 1"/>
    <property type="match status" value="1"/>
</dbReference>
<evidence type="ECO:0000313" key="4">
    <source>
        <dbReference type="EMBL" id="KAK2111605.1"/>
    </source>
</evidence>
<keyword evidence="5" id="KW-1185">Reference proteome</keyword>
<feature type="domain" description="Sulfotransferase" evidence="3">
    <location>
        <begin position="133"/>
        <end position="225"/>
    </location>
</feature>
<dbReference type="InterPro" id="IPR000863">
    <property type="entry name" value="Sulfotransferase_dom"/>
</dbReference>
<gene>
    <name evidence="4" type="primary">WSCD1</name>
    <name evidence="4" type="ORF">P7K49_011351</name>
</gene>
<name>A0ABQ9VQD8_SAGOE</name>
<evidence type="ECO:0000256" key="2">
    <source>
        <dbReference type="RuleBase" id="RU361155"/>
    </source>
</evidence>